<dbReference type="GO" id="GO:0009279">
    <property type="term" value="C:cell outer membrane"/>
    <property type="evidence" value="ECO:0007669"/>
    <property type="project" value="UniProtKB-SubCell"/>
</dbReference>
<protein>
    <submittedName>
        <fullName evidence="7">Transglycosylase SLT domain protein, secreted</fullName>
    </submittedName>
</protein>
<evidence type="ECO:0000313" key="7">
    <source>
        <dbReference type="EMBL" id="EGG28873.1"/>
    </source>
</evidence>
<reference evidence="7 8" key="1">
    <citation type="journal article" date="2011" name="J. Bacteriol.">
        <title>Genome sequence of strain IMCC3088, a proteorhodopsin-containing marine bacterium belonging to the OM60/NOR5 clade.</title>
        <authorList>
            <person name="Jang Y."/>
            <person name="Oh H.M."/>
            <person name="Kang I."/>
            <person name="Lee K."/>
            <person name="Yang S.J."/>
            <person name="Cho J.C."/>
        </authorList>
    </citation>
    <scope>NUCLEOTIDE SEQUENCE [LARGE SCALE GENOMIC DNA]</scope>
    <source>
        <strain evidence="7 8">IMCC3088</strain>
    </source>
</reference>
<evidence type="ECO:0000256" key="2">
    <source>
        <dbReference type="ARBA" id="ARBA00007734"/>
    </source>
</evidence>
<dbReference type="CDD" id="cd13403">
    <property type="entry name" value="MLTF-like"/>
    <property type="match status" value="1"/>
</dbReference>
<comment type="similarity">
    <text evidence="3">Belongs to the bacterial solute-binding protein 3 family.</text>
</comment>
<dbReference type="PROSITE" id="PS00922">
    <property type="entry name" value="TRANSGLYCOSYLASE"/>
    <property type="match status" value="1"/>
</dbReference>
<dbReference type="Gene3D" id="1.10.530.10">
    <property type="match status" value="1"/>
</dbReference>
<dbReference type="Gene3D" id="3.40.190.10">
    <property type="entry name" value="Periplasmic binding protein-like II"/>
    <property type="match status" value="2"/>
</dbReference>
<sequence length="508" mass="58135">MLYLTPCYRVQESSEVYLSSPALATNRRTKSRFLRGNPLKFCLTLMLAFILVGCEQKDTLQEVKERGYLTVVTRTSPTTYYRDNTGPTGFEYQLAQRFADQLGVELNVHTESTITGIFRNLREGTADLASAGLSLSAARAEEFSVTQSYFEVQPLVIYQSGQYRPSSITDLYERTVLVTANSSHLELLEQLLESHPKLRWKVIASSDSADLLDQINEDTPFAIVDDYDFALQQPLFPRLKEAFSFGDKQQLVWFITTDSQSDTLTEAANLFLSEVKADGVLRGLAEEFFSYEPLVSRAGTFTFSQNMDSVLPDYENMIRQVAHEYNIDWNLLAAMAYQESHWDPKAKSFTGVRGMMMLTQRTARELNVKNRLDPLESLRGGARYLNKLKRRLDPAIPEPDRTYMAMAAYNIGMSHLQDARKLTAQKGDNPMVWRDLMKHLPKLQKPSYYRTLRFGYARGAEAVTYVQNIRHYANILLWRDITQGQEIEPHNSRDFLPETLQELHLLGL</sequence>
<dbReference type="SUPFAM" id="SSF53955">
    <property type="entry name" value="Lysozyme-like"/>
    <property type="match status" value="1"/>
</dbReference>
<comment type="caution">
    <text evidence="7">The sequence shown here is derived from an EMBL/GenBank/DDBJ whole genome shotgun (WGS) entry which is preliminary data.</text>
</comment>
<accession>F3L467</accession>
<proteinExistence type="inferred from homology"/>
<dbReference type="RefSeq" id="WP_009576640.1">
    <property type="nucleotide sequence ID" value="NZ_AEIG01000077.1"/>
</dbReference>
<evidence type="ECO:0000256" key="4">
    <source>
        <dbReference type="ARBA" id="ARBA00022729"/>
    </source>
</evidence>
<dbReference type="InterPro" id="IPR000189">
    <property type="entry name" value="Transglyc_AS"/>
</dbReference>
<keyword evidence="5" id="KW-0998">Cell outer membrane</keyword>
<dbReference type="EMBL" id="AEIG01000077">
    <property type="protein sequence ID" value="EGG28873.1"/>
    <property type="molecule type" value="Genomic_DNA"/>
</dbReference>
<keyword evidence="8" id="KW-1185">Reference proteome</keyword>
<dbReference type="GO" id="GO:0008933">
    <property type="term" value="F:peptidoglycan lytic transglycosylase activity"/>
    <property type="evidence" value="ECO:0007669"/>
    <property type="project" value="InterPro"/>
</dbReference>
<organism evidence="7 8">
    <name type="scientific">Aequoribacter fuscus</name>
    <dbReference type="NCBI Taxonomy" id="2518989"/>
    <lineage>
        <taxon>Bacteria</taxon>
        <taxon>Pseudomonadati</taxon>
        <taxon>Pseudomonadota</taxon>
        <taxon>Gammaproteobacteria</taxon>
        <taxon>Cellvibrionales</taxon>
        <taxon>Halieaceae</taxon>
        <taxon>Aequoribacter</taxon>
    </lineage>
</organism>
<dbReference type="GO" id="GO:0000270">
    <property type="term" value="P:peptidoglycan metabolic process"/>
    <property type="evidence" value="ECO:0007669"/>
    <property type="project" value="InterPro"/>
</dbReference>
<dbReference type="OrthoDB" id="9815002at2"/>
<dbReference type="SUPFAM" id="SSF53850">
    <property type="entry name" value="Periplasmic binding protein-like II"/>
    <property type="match status" value="1"/>
</dbReference>
<dbReference type="SMART" id="SM00062">
    <property type="entry name" value="PBPb"/>
    <property type="match status" value="1"/>
</dbReference>
<dbReference type="PANTHER" id="PTHR35936">
    <property type="entry name" value="MEMBRANE-BOUND LYTIC MUREIN TRANSGLYCOSYLASE F"/>
    <property type="match status" value="1"/>
</dbReference>
<evidence type="ECO:0000256" key="3">
    <source>
        <dbReference type="ARBA" id="ARBA00010333"/>
    </source>
</evidence>
<dbReference type="Proteomes" id="UP000005615">
    <property type="component" value="Unassembled WGS sequence"/>
</dbReference>
<name>F3L467_9GAMM</name>
<dbReference type="InterPro" id="IPR001638">
    <property type="entry name" value="Solute-binding_3/MltF_N"/>
</dbReference>
<dbReference type="NCBIfam" id="NF008112">
    <property type="entry name" value="PRK10859.1"/>
    <property type="match status" value="1"/>
</dbReference>
<dbReference type="STRING" id="2518989.IMCC3088_2470"/>
<keyword evidence="4" id="KW-0732">Signal</keyword>
<evidence type="ECO:0000313" key="8">
    <source>
        <dbReference type="Proteomes" id="UP000005615"/>
    </source>
</evidence>
<evidence type="ECO:0000256" key="1">
    <source>
        <dbReference type="ARBA" id="ARBA00004339"/>
    </source>
</evidence>
<dbReference type="InterPro" id="IPR008258">
    <property type="entry name" value="Transglycosylase_SLT_dom_1"/>
</dbReference>
<evidence type="ECO:0000259" key="6">
    <source>
        <dbReference type="SMART" id="SM00062"/>
    </source>
</evidence>
<dbReference type="Pfam" id="PF00497">
    <property type="entry name" value="SBP_bac_3"/>
    <property type="match status" value="1"/>
</dbReference>
<feature type="domain" description="Solute-binding protein family 3/N-terminal" evidence="6">
    <location>
        <begin position="68"/>
        <end position="292"/>
    </location>
</feature>
<dbReference type="eggNOG" id="COG4623">
    <property type="taxonomic scope" value="Bacteria"/>
</dbReference>
<dbReference type="AlphaFoldDB" id="F3L467"/>
<evidence type="ECO:0000256" key="5">
    <source>
        <dbReference type="ARBA" id="ARBA00023237"/>
    </source>
</evidence>
<dbReference type="Pfam" id="PF01464">
    <property type="entry name" value="SLT"/>
    <property type="match status" value="1"/>
</dbReference>
<gene>
    <name evidence="7" type="ORF">IMCC3088_2470</name>
</gene>
<keyword evidence="5" id="KW-0472">Membrane</keyword>
<dbReference type="CDD" id="cd01009">
    <property type="entry name" value="PBP2_YfhD_N"/>
    <property type="match status" value="1"/>
</dbReference>
<comment type="subcellular location">
    <subcellularLocation>
        <location evidence="1">Cell outer membrane</location>
        <topology evidence="1">Peripheral membrane protein</topology>
    </subcellularLocation>
</comment>
<dbReference type="InterPro" id="IPR023346">
    <property type="entry name" value="Lysozyme-like_dom_sf"/>
</dbReference>
<comment type="similarity">
    <text evidence="2">Belongs to the transglycosylase Slt family.</text>
</comment>
<dbReference type="PANTHER" id="PTHR35936:SF32">
    <property type="entry name" value="MEMBRANE-BOUND LYTIC MUREIN TRANSGLYCOSYLASE F"/>
    <property type="match status" value="1"/>
</dbReference>